<protein>
    <submittedName>
        <fullName evidence="2">NUDIX hydrolase</fullName>
    </submittedName>
</protein>
<evidence type="ECO:0000259" key="1">
    <source>
        <dbReference type="PROSITE" id="PS51462"/>
    </source>
</evidence>
<sequence>MVKVCDQRTVGVLIGDTRGRLLMIERGTAPVGRAPVAGHWDLDQGADHGTLRTPEDVARAEVREEVGLEVTALHDTGIRDLWVPTWCRRRLPAGAAEPGHAWTVYTAATTGVLTPDERETKGADWYDRDQVMQLAERTANYAVGLVPEEEWQADPGLEPVWVVLLNGLGWLRTDPADLEDIAAAARAGTVTHHDGSTTTTSTARGSTETVHRARDGRTVNVHQKIDEVGPGETVIGMRL</sequence>
<dbReference type="InterPro" id="IPR000086">
    <property type="entry name" value="NUDIX_hydrolase_dom"/>
</dbReference>
<dbReference type="EMBL" id="JAQFWQ010000013">
    <property type="protein sequence ID" value="MDA2810367.1"/>
    <property type="molecule type" value="Genomic_DNA"/>
</dbReference>
<proteinExistence type="predicted"/>
<dbReference type="SUPFAM" id="SSF55811">
    <property type="entry name" value="Nudix"/>
    <property type="match status" value="1"/>
</dbReference>
<keyword evidence="3" id="KW-1185">Reference proteome</keyword>
<dbReference type="Pfam" id="PF00293">
    <property type="entry name" value="NUDIX"/>
    <property type="match status" value="1"/>
</dbReference>
<dbReference type="Gene3D" id="3.90.79.10">
    <property type="entry name" value="Nucleoside Triphosphate Pyrophosphohydrolase"/>
    <property type="match status" value="1"/>
</dbReference>
<dbReference type="GO" id="GO:0016787">
    <property type="term" value="F:hydrolase activity"/>
    <property type="evidence" value="ECO:0007669"/>
    <property type="project" value="UniProtKB-KW"/>
</dbReference>
<organism evidence="2 3">
    <name type="scientific">Nocardiopsis endophytica</name>
    <dbReference type="NCBI Taxonomy" id="3018445"/>
    <lineage>
        <taxon>Bacteria</taxon>
        <taxon>Bacillati</taxon>
        <taxon>Actinomycetota</taxon>
        <taxon>Actinomycetes</taxon>
        <taxon>Streptosporangiales</taxon>
        <taxon>Nocardiopsidaceae</taxon>
        <taxon>Nocardiopsis</taxon>
    </lineage>
</organism>
<dbReference type="RefSeq" id="WP_270684459.1">
    <property type="nucleotide sequence ID" value="NZ_JAQFWQ010000013.1"/>
</dbReference>
<feature type="domain" description="Nudix hydrolase" evidence="1">
    <location>
        <begin position="5"/>
        <end position="151"/>
    </location>
</feature>
<comment type="caution">
    <text evidence="2">The sequence shown here is derived from an EMBL/GenBank/DDBJ whole genome shotgun (WGS) entry which is preliminary data.</text>
</comment>
<dbReference type="InterPro" id="IPR015797">
    <property type="entry name" value="NUDIX_hydrolase-like_dom_sf"/>
</dbReference>
<evidence type="ECO:0000313" key="3">
    <source>
        <dbReference type="Proteomes" id="UP001527866"/>
    </source>
</evidence>
<accession>A0ABT4U0B1</accession>
<name>A0ABT4U0B1_9ACTN</name>
<dbReference type="Proteomes" id="UP001527866">
    <property type="component" value="Unassembled WGS sequence"/>
</dbReference>
<gene>
    <name evidence="2" type="ORF">O4J56_06920</name>
</gene>
<dbReference type="PROSITE" id="PS51462">
    <property type="entry name" value="NUDIX"/>
    <property type="match status" value="1"/>
</dbReference>
<evidence type="ECO:0000313" key="2">
    <source>
        <dbReference type="EMBL" id="MDA2810367.1"/>
    </source>
</evidence>
<reference evidence="2 3" key="1">
    <citation type="submission" date="2023-01" db="EMBL/GenBank/DDBJ databases">
        <title>Draft genome sequence of Nocardiopsis sp. RSe5-2 isolated from halophytes.</title>
        <authorList>
            <person name="Duangmal K."/>
            <person name="Chantavorakit T."/>
        </authorList>
    </citation>
    <scope>NUCLEOTIDE SEQUENCE [LARGE SCALE GENOMIC DNA]</scope>
    <source>
        <strain evidence="2 3">RSe5-2</strain>
    </source>
</reference>
<keyword evidence="2" id="KW-0378">Hydrolase</keyword>